<evidence type="ECO:0000313" key="6">
    <source>
        <dbReference type="EnsemblPlants" id="Kaladp0395s0010.2.v1.1"/>
    </source>
</evidence>
<dbReference type="Gene3D" id="1.10.1520.10">
    <property type="entry name" value="Ribonuclease III domain"/>
    <property type="match status" value="1"/>
</dbReference>
<dbReference type="InterPro" id="IPR000999">
    <property type="entry name" value="RNase_III_dom"/>
</dbReference>
<evidence type="ECO:0000256" key="1">
    <source>
        <dbReference type="ARBA" id="ARBA00022801"/>
    </source>
</evidence>
<accession>A0A7N0VB88</accession>
<dbReference type="GO" id="GO:0005737">
    <property type="term" value="C:cytoplasm"/>
    <property type="evidence" value="ECO:0007669"/>
    <property type="project" value="TreeGrafter"/>
</dbReference>
<keyword evidence="7" id="KW-1185">Reference proteome</keyword>
<evidence type="ECO:0000259" key="4">
    <source>
        <dbReference type="PROSITE" id="PS50137"/>
    </source>
</evidence>
<organism evidence="6 7">
    <name type="scientific">Kalanchoe fedtschenkoi</name>
    <name type="common">Lavender scallops</name>
    <name type="synonym">South American air plant</name>
    <dbReference type="NCBI Taxonomy" id="63787"/>
    <lineage>
        <taxon>Eukaryota</taxon>
        <taxon>Viridiplantae</taxon>
        <taxon>Streptophyta</taxon>
        <taxon>Embryophyta</taxon>
        <taxon>Tracheophyta</taxon>
        <taxon>Spermatophyta</taxon>
        <taxon>Magnoliopsida</taxon>
        <taxon>eudicotyledons</taxon>
        <taxon>Gunneridae</taxon>
        <taxon>Pentapetalae</taxon>
        <taxon>Saxifragales</taxon>
        <taxon>Crassulaceae</taxon>
        <taxon>Kalanchoe</taxon>
    </lineage>
</organism>
<feature type="domain" description="DRBM" evidence="4">
    <location>
        <begin position="259"/>
        <end position="332"/>
    </location>
</feature>
<evidence type="ECO:0000259" key="5">
    <source>
        <dbReference type="PROSITE" id="PS50142"/>
    </source>
</evidence>
<proteinExistence type="predicted"/>
<dbReference type="SMART" id="SM00535">
    <property type="entry name" value="RIBOc"/>
    <property type="match status" value="1"/>
</dbReference>
<feature type="domain" description="DRBM" evidence="4">
    <location>
        <begin position="174"/>
        <end position="237"/>
    </location>
</feature>
<evidence type="ECO:0000256" key="2">
    <source>
        <dbReference type="ARBA" id="ARBA00022884"/>
    </source>
</evidence>
<dbReference type="AlphaFoldDB" id="A0A7N0VB88"/>
<dbReference type="GO" id="GO:0004525">
    <property type="term" value="F:ribonuclease III activity"/>
    <property type="evidence" value="ECO:0007669"/>
    <property type="project" value="InterPro"/>
</dbReference>
<dbReference type="GO" id="GO:0003723">
    <property type="term" value="F:RNA binding"/>
    <property type="evidence" value="ECO:0007669"/>
    <property type="project" value="UniProtKB-UniRule"/>
</dbReference>
<dbReference type="SMART" id="SM00358">
    <property type="entry name" value="DSRM"/>
    <property type="match status" value="2"/>
</dbReference>
<dbReference type="PANTHER" id="PTHR14950:SF49">
    <property type="entry name" value="RIBONUCLEASE 3-LIKE PROTEIN 2-RELATED"/>
    <property type="match status" value="1"/>
</dbReference>
<dbReference type="Gene3D" id="3.30.160.20">
    <property type="match status" value="2"/>
</dbReference>
<dbReference type="Pfam" id="PF00035">
    <property type="entry name" value="dsrm"/>
    <property type="match status" value="1"/>
</dbReference>
<dbReference type="Pfam" id="PF14709">
    <property type="entry name" value="DND1_DSRM"/>
    <property type="match status" value="1"/>
</dbReference>
<evidence type="ECO:0000256" key="3">
    <source>
        <dbReference type="PROSITE-ProRule" id="PRU00266"/>
    </source>
</evidence>
<dbReference type="CDD" id="cd00593">
    <property type="entry name" value="RIBOc"/>
    <property type="match status" value="1"/>
</dbReference>
<dbReference type="SUPFAM" id="SSF54768">
    <property type="entry name" value="dsRNA-binding domain-like"/>
    <property type="match status" value="2"/>
</dbReference>
<evidence type="ECO:0000313" key="7">
    <source>
        <dbReference type="Proteomes" id="UP000594263"/>
    </source>
</evidence>
<dbReference type="Pfam" id="PF00636">
    <property type="entry name" value="Ribonuclease_3"/>
    <property type="match status" value="1"/>
</dbReference>
<keyword evidence="2 3" id="KW-0694">RNA-binding</keyword>
<reference evidence="6" key="1">
    <citation type="submission" date="2021-01" db="UniProtKB">
        <authorList>
            <consortium name="EnsemblPlants"/>
        </authorList>
    </citation>
    <scope>IDENTIFICATION</scope>
</reference>
<dbReference type="EnsemblPlants" id="Kaladp0395s0010.2.v1.1">
    <property type="protein sequence ID" value="Kaladp0395s0010.2.v1.1"/>
    <property type="gene ID" value="Kaladp0395s0010.v1.1"/>
</dbReference>
<dbReference type="PANTHER" id="PTHR14950">
    <property type="entry name" value="DICER-RELATED"/>
    <property type="match status" value="1"/>
</dbReference>
<dbReference type="SUPFAM" id="SSF69065">
    <property type="entry name" value="RNase III domain-like"/>
    <property type="match status" value="1"/>
</dbReference>
<dbReference type="GO" id="GO:0030422">
    <property type="term" value="P:siRNA processing"/>
    <property type="evidence" value="ECO:0007669"/>
    <property type="project" value="TreeGrafter"/>
</dbReference>
<dbReference type="Proteomes" id="UP000594263">
    <property type="component" value="Unplaced"/>
</dbReference>
<keyword evidence="1" id="KW-0378">Hydrolase</keyword>
<name>A0A7N0VB88_KALFE</name>
<feature type="domain" description="RNase III" evidence="5">
    <location>
        <begin position="54"/>
        <end position="181"/>
    </location>
</feature>
<dbReference type="PROSITE" id="PS50142">
    <property type="entry name" value="RNASE_3_2"/>
    <property type="match status" value="1"/>
</dbReference>
<protein>
    <submittedName>
        <fullName evidence="6">Uncharacterized protein</fullName>
    </submittedName>
</protein>
<dbReference type="InterPro" id="IPR036389">
    <property type="entry name" value="RNase_III_sf"/>
</dbReference>
<sequence>MRMRRGRLSLFISRIFKRNITTPHCNFPSPQPSSKLSRFLSSTTQVEPEAEASVRAVEKLLQYEFKDKTLLQEALTHPSCPHQPTNYQRLEFIGDAALACAVSTYLFAAHPLLAPAELTLLRAANVSTERLARVAVRHHFYKHLRHNAPEIHHKVFQGILEPTITYEDLRKQPQPMTTLYELCQKEGKQVDFKRCRKGAKNISNVFVGGKFIASSHLQQKETAKLSAAKGALEKLEQAAIYHELTQKYKGFQEACEIDGAKQKLLELCGKNNWPKPSFRVEKKNGPTHDRRFVCVIHIKTNNGQLLMEGNRKSQVRAAENSAASLMLLRLKDGL</sequence>
<dbReference type="InterPro" id="IPR014720">
    <property type="entry name" value="dsRBD_dom"/>
</dbReference>
<dbReference type="GO" id="GO:0005634">
    <property type="term" value="C:nucleus"/>
    <property type="evidence" value="ECO:0007669"/>
    <property type="project" value="TreeGrafter"/>
</dbReference>
<dbReference type="PROSITE" id="PS50137">
    <property type="entry name" value="DS_RBD"/>
    <property type="match status" value="2"/>
</dbReference>
<dbReference type="Gramene" id="Kaladp0395s0010.2.v1.1">
    <property type="protein sequence ID" value="Kaladp0395s0010.2.v1.1"/>
    <property type="gene ID" value="Kaladp0395s0010.v1.1"/>
</dbReference>